<name>S4RNX6_PETMA</name>
<dbReference type="GO" id="GO:0000209">
    <property type="term" value="P:protein polyubiquitination"/>
    <property type="evidence" value="ECO:0007669"/>
    <property type="project" value="UniProtKB-ARBA"/>
</dbReference>
<dbReference type="Gene3D" id="3.30.40.10">
    <property type="entry name" value="Zinc/RING finger domain, C3HC4 (zinc finger)"/>
    <property type="match status" value="1"/>
</dbReference>
<dbReference type="GeneTree" id="ENSGT00940000157203"/>
<dbReference type="GO" id="GO:0005737">
    <property type="term" value="C:cytoplasm"/>
    <property type="evidence" value="ECO:0007669"/>
    <property type="project" value="TreeGrafter"/>
</dbReference>
<keyword evidence="7" id="KW-0833">Ubl conjugation pathway</keyword>
<dbReference type="InterPro" id="IPR001841">
    <property type="entry name" value="Znf_RING"/>
</dbReference>
<organism evidence="11">
    <name type="scientific">Petromyzon marinus</name>
    <name type="common">Sea lamprey</name>
    <dbReference type="NCBI Taxonomy" id="7757"/>
    <lineage>
        <taxon>Eukaryota</taxon>
        <taxon>Metazoa</taxon>
        <taxon>Chordata</taxon>
        <taxon>Craniata</taxon>
        <taxon>Vertebrata</taxon>
        <taxon>Cyclostomata</taxon>
        <taxon>Hyperoartia</taxon>
        <taxon>Petromyzontiformes</taxon>
        <taxon>Petromyzontidae</taxon>
        <taxon>Petromyzon</taxon>
    </lineage>
</organism>
<comment type="catalytic activity">
    <reaction evidence="1">
        <text>S-ubiquitinyl-[E2 ubiquitin-conjugating enzyme]-L-cysteine + [acceptor protein]-L-lysine = [E2 ubiquitin-conjugating enzyme]-L-cysteine + N(6)-ubiquitinyl-[acceptor protein]-L-lysine.</text>
        <dbReference type="EC" id="2.3.2.27"/>
    </reaction>
</comment>
<dbReference type="HOGENOM" id="CLU_013137_21_0_1"/>
<dbReference type="GO" id="GO:0061630">
    <property type="term" value="F:ubiquitin protein ligase activity"/>
    <property type="evidence" value="ECO:0007669"/>
    <property type="project" value="UniProtKB-EC"/>
</dbReference>
<keyword evidence="8" id="KW-0862">Zinc</keyword>
<evidence type="ECO:0000256" key="8">
    <source>
        <dbReference type="ARBA" id="ARBA00022833"/>
    </source>
</evidence>
<sequence length="103" mass="11705">GFLHSDPGDYAWGLNGLDRIITQLLEQLDTSGPPPADRARIHTLPNITITQQHVDAGLECSVCREDFAETEVVRQLPCKHMYHNDCIVPWLELFYKFVPTICL</sequence>
<dbReference type="Pfam" id="PF17123">
    <property type="entry name" value="zf-RING_11"/>
    <property type="match status" value="1"/>
</dbReference>
<evidence type="ECO:0000256" key="1">
    <source>
        <dbReference type="ARBA" id="ARBA00000900"/>
    </source>
</evidence>
<dbReference type="FunFam" id="3.30.40.10:FF:000069">
    <property type="entry name" value="E3 ubiquitin-protein ligase RNF115"/>
    <property type="match status" value="1"/>
</dbReference>
<evidence type="ECO:0000256" key="4">
    <source>
        <dbReference type="ARBA" id="ARBA00022679"/>
    </source>
</evidence>
<evidence type="ECO:0000256" key="3">
    <source>
        <dbReference type="ARBA" id="ARBA00012483"/>
    </source>
</evidence>
<accession>S4RNX6</accession>
<keyword evidence="6 9" id="KW-0863">Zinc-finger</keyword>
<proteinExistence type="predicted"/>
<dbReference type="AlphaFoldDB" id="S4RNX6"/>
<evidence type="ECO:0000256" key="9">
    <source>
        <dbReference type="PROSITE-ProRule" id="PRU00175"/>
    </source>
</evidence>
<reference evidence="11" key="2">
    <citation type="submission" date="2025-09" db="UniProtKB">
        <authorList>
            <consortium name="Ensembl"/>
        </authorList>
    </citation>
    <scope>IDENTIFICATION</scope>
</reference>
<reference evidence="11" key="1">
    <citation type="submission" date="2025-08" db="UniProtKB">
        <authorList>
            <consortium name="Ensembl"/>
        </authorList>
    </citation>
    <scope>IDENTIFICATION</scope>
</reference>
<protein>
    <recommendedName>
        <fullName evidence="3">RING-type E3 ubiquitin transferase</fullName>
        <ecNumber evidence="3">2.3.2.27</ecNumber>
    </recommendedName>
</protein>
<evidence type="ECO:0000259" key="10">
    <source>
        <dbReference type="PROSITE" id="PS50089"/>
    </source>
</evidence>
<dbReference type="EC" id="2.3.2.27" evidence="3"/>
<evidence type="ECO:0000256" key="2">
    <source>
        <dbReference type="ARBA" id="ARBA00004906"/>
    </source>
</evidence>
<keyword evidence="4" id="KW-0808">Transferase</keyword>
<dbReference type="STRING" id="7757.ENSPMAP00000006912"/>
<dbReference type="SUPFAM" id="SSF57850">
    <property type="entry name" value="RING/U-box"/>
    <property type="match status" value="1"/>
</dbReference>
<dbReference type="Ensembl" id="ENSPMAT00000006942.1">
    <property type="protein sequence ID" value="ENSPMAP00000006912.1"/>
    <property type="gene ID" value="ENSPMAG00000006277.1"/>
</dbReference>
<dbReference type="PROSITE" id="PS50089">
    <property type="entry name" value="ZF_RING_2"/>
    <property type="match status" value="1"/>
</dbReference>
<dbReference type="PANTHER" id="PTHR15710:SF197">
    <property type="entry name" value="E3 UBIQUITIN-PROTEIN LIGASE RNF115-LIKE ISOFORM X1"/>
    <property type="match status" value="1"/>
</dbReference>
<dbReference type="InterPro" id="IPR013083">
    <property type="entry name" value="Znf_RING/FYVE/PHD"/>
</dbReference>
<evidence type="ECO:0000256" key="7">
    <source>
        <dbReference type="ARBA" id="ARBA00022786"/>
    </source>
</evidence>
<feature type="domain" description="RING-type" evidence="10">
    <location>
        <begin position="60"/>
        <end position="102"/>
    </location>
</feature>
<keyword evidence="5" id="KW-0479">Metal-binding</keyword>
<evidence type="ECO:0000256" key="6">
    <source>
        <dbReference type="ARBA" id="ARBA00022771"/>
    </source>
</evidence>
<dbReference type="PANTHER" id="PTHR15710">
    <property type="entry name" value="E3 UBIQUITIN-PROTEIN LIGASE PRAJA"/>
    <property type="match status" value="1"/>
</dbReference>
<dbReference type="OMA" id="IDSRTEC"/>
<evidence type="ECO:0000256" key="5">
    <source>
        <dbReference type="ARBA" id="ARBA00022723"/>
    </source>
</evidence>
<evidence type="ECO:0000313" key="11">
    <source>
        <dbReference type="Ensembl" id="ENSPMAP00000006912.1"/>
    </source>
</evidence>
<comment type="pathway">
    <text evidence="2">Protein modification; protein ubiquitination.</text>
</comment>
<dbReference type="GO" id="GO:0008270">
    <property type="term" value="F:zinc ion binding"/>
    <property type="evidence" value="ECO:0007669"/>
    <property type="project" value="UniProtKB-KW"/>
</dbReference>